<reference evidence="2" key="2">
    <citation type="submission" date="2015-07" db="EMBL/GenBank/DDBJ databases">
        <authorList>
            <person name="Noorani M."/>
        </authorList>
    </citation>
    <scope>NUCLEOTIDE SEQUENCE</scope>
    <source>
        <strain evidence="2">Yugu1</strain>
    </source>
</reference>
<protein>
    <recommendedName>
        <fullName evidence="1">F-box domain-containing protein</fullName>
    </recommendedName>
</protein>
<evidence type="ECO:0000313" key="2">
    <source>
        <dbReference type="EMBL" id="RCV39423.1"/>
    </source>
</evidence>
<proteinExistence type="predicted"/>
<organism evidence="2">
    <name type="scientific">Setaria italica</name>
    <name type="common">Foxtail millet</name>
    <name type="synonym">Panicum italicum</name>
    <dbReference type="NCBI Taxonomy" id="4555"/>
    <lineage>
        <taxon>Eukaryota</taxon>
        <taxon>Viridiplantae</taxon>
        <taxon>Streptophyta</taxon>
        <taxon>Embryophyta</taxon>
        <taxon>Tracheophyta</taxon>
        <taxon>Spermatophyta</taxon>
        <taxon>Magnoliopsida</taxon>
        <taxon>Liliopsida</taxon>
        <taxon>Poales</taxon>
        <taxon>Poaceae</taxon>
        <taxon>PACMAD clade</taxon>
        <taxon>Panicoideae</taxon>
        <taxon>Panicodae</taxon>
        <taxon>Paniceae</taxon>
        <taxon>Cenchrinae</taxon>
        <taxon>Setaria</taxon>
    </lineage>
</organism>
<sequence length="206" mass="22631">METHAAMARALPDDLLADVLARLPLRSLAVSQCICKAWRALTDEHRLLLPRWVRSLFIHYGDYRRPHFFARPAASPEDGPRIDRKSFVSSRDGGAGLRSWITATRHGGDARVQPHHAAVGAPAAVPNRAFLVFDPAALLDYKVLLEPLEPKEDGVEEKDACRSTEWPPSPVGMDVARVLVEDRDVGGEGCSDKRMASACTARGIEC</sequence>
<dbReference type="PROSITE" id="PS50181">
    <property type="entry name" value="FBOX"/>
    <property type="match status" value="1"/>
</dbReference>
<dbReference type="Pfam" id="PF00646">
    <property type="entry name" value="F-box"/>
    <property type="match status" value="1"/>
</dbReference>
<dbReference type="EMBL" id="CM003535">
    <property type="protein sequence ID" value="RCV39423.1"/>
    <property type="molecule type" value="Genomic_DNA"/>
</dbReference>
<dbReference type="InterPro" id="IPR036047">
    <property type="entry name" value="F-box-like_dom_sf"/>
</dbReference>
<evidence type="ECO:0000259" key="1">
    <source>
        <dbReference type="PROSITE" id="PS50181"/>
    </source>
</evidence>
<dbReference type="PANTHER" id="PTHR34591:SF21">
    <property type="entry name" value="F-BOX DOMAIN CONTAINING PROTEIN, EXPRESSED"/>
    <property type="match status" value="1"/>
</dbReference>
<name>A0A368SAP9_SETIT</name>
<feature type="domain" description="F-box" evidence="1">
    <location>
        <begin position="5"/>
        <end position="55"/>
    </location>
</feature>
<gene>
    <name evidence="2" type="ORF">SETIT_8G223300v2</name>
</gene>
<reference evidence="2" key="1">
    <citation type="journal article" date="2012" name="Nat. Biotechnol.">
        <title>Reference genome sequence of the model plant Setaria.</title>
        <authorList>
            <person name="Bennetzen J.L."/>
            <person name="Schmutz J."/>
            <person name="Wang H."/>
            <person name="Percifield R."/>
            <person name="Hawkins J."/>
            <person name="Pontaroli A.C."/>
            <person name="Estep M."/>
            <person name="Feng L."/>
            <person name="Vaughn J.N."/>
            <person name="Grimwood J."/>
            <person name="Jenkins J."/>
            <person name="Barry K."/>
            <person name="Lindquist E."/>
            <person name="Hellsten U."/>
            <person name="Deshpande S."/>
            <person name="Wang X."/>
            <person name="Wu X."/>
            <person name="Mitros T."/>
            <person name="Triplett J."/>
            <person name="Yang X."/>
            <person name="Ye C.Y."/>
            <person name="Mauro-Herrera M."/>
            <person name="Wang L."/>
            <person name="Li P."/>
            <person name="Sharma M."/>
            <person name="Sharma R."/>
            <person name="Ronald P.C."/>
            <person name="Panaud O."/>
            <person name="Kellogg E.A."/>
            <person name="Brutnell T.P."/>
            <person name="Doust A.N."/>
            <person name="Tuskan G.A."/>
            <person name="Rokhsar D."/>
            <person name="Devos K.M."/>
        </authorList>
    </citation>
    <scope>NUCLEOTIDE SEQUENCE [LARGE SCALE GENOMIC DNA]</scope>
    <source>
        <strain evidence="2">Yugu1</strain>
    </source>
</reference>
<dbReference type="SUPFAM" id="SSF81383">
    <property type="entry name" value="F-box domain"/>
    <property type="match status" value="1"/>
</dbReference>
<dbReference type="PANTHER" id="PTHR34591">
    <property type="entry name" value="OS03G0653100 PROTEIN-RELATED"/>
    <property type="match status" value="1"/>
</dbReference>
<accession>A0A368SAP9</accession>
<dbReference type="InterPro" id="IPR001810">
    <property type="entry name" value="F-box_dom"/>
</dbReference>
<dbReference type="AlphaFoldDB" id="A0A368SAP9"/>
<dbReference type="SMART" id="SM00256">
    <property type="entry name" value="FBOX"/>
    <property type="match status" value="1"/>
</dbReference>
<dbReference type="Gene3D" id="1.20.1280.50">
    <property type="match status" value="1"/>
</dbReference>